<organism evidence="2 3">
    <name type="scientific">Parvibium lacunae</name>
    <dbReference type="NCBI Taxonomy" id="1888893"/>
    <lineage>
        <taxon>Bacteria</taxon>
        <taxon>Pseudomonadati</taxon>
        <taxon>Pseudomonadota</taxon>
        <taxon>Betaproteobacteria</taxon>
        <taxon>Burkholderiales</taxon>
        <taxon>Alcaligenaceae</taxon>
        <taxon>Parvibium</taxon>
    </lineage>
</organism>
<dbReference type="InterPro" id="IPR011460">
    <property type="entry name" value="Lcl_C"/>
</dbReference>
<proteinExistence type="predicted"/>
<feature type="domain" description="Lcl C-terminal" evidence="1">
    <location>
        <begin position="52"/>
        <end position="175"/>
    </location>
</feature>
<protein>
    <submittedName>
        <fullName evidence="2">DUF1566 domain-containing protein</fullName>
    </submittedName>
</protein>
<sequence length="177" mass="19668">MREVEMRLAQLIISLGAGLFFASVTLAEQVCQGAKLTRPDSRYESGLGGLEVKDTVSGLIWRRCVEGLQWDGKQCAGEAIKVGLNEAQELAKKAATATKRAWRLPTHAEMHSLAEKACKHPAINAKWFPETPQAMHWSFLAEENNGKNPFLVDFASGEFANWINKSPTNYVRLVRNP</sequence>
<evidence type="ECO:0000259" key="1">
    <source>
        <dbReference type="Pfam" id="PF07603"/>
    </source>
</evidence>
<dbReference type="EMBL" id="QPGB01000002">
    <property type="protein sequence ID" value="RCS58037.1"/>
    <property type="molecule type" value="Genomic_DNA"/>
</dbReference>
<accession>A0A368L379</accession>
<comment type="caution">
    <text evidence="2">The sequence shown here is derived from an EMBL/GenBank/DDBJ whole genome shotgun (WGS) entry which is preliminary data.</text>
</comment>
<evidence type="ECO:0000313" key="2">
    <source>
        <dbReference type="EMBL" id="RCS58037.1"/>
    </source>
</evidence>
<reference evidence="2 3" key="1">
    <citation type="journal article" date="2018" name="Int. J. Syst. Evol. Microbiol.">
        <title>Parvibium lacunae gen. nov., sp. nov., a new member of the family Alcaligenaceae isolated from a freshwater pond.</title>
        <authorList>
            <person name="Chen W.M."/>
            <person name="Xie P.B."/>
            <person name="Hsu M.Y."/>
            <person name="Sheu S.Y."/>
        </authorList>
    </citation>
    <scope>NUCLEOTIDE SEQUENCE [LARGE SCALE GENOMIC DNA]</scope>
    <source>
        <strain evidence="2 3">KMB9</strain>
    </source>
</reference>
<dbReference type="AlphaFoldDB" id="A0A368L379"/>
<name>A0A368L379_9BURK</name>
<keyword evidence="3" id="KW-1185">Reference proteome</keyword>
<dbReference type="Pfam" id="PF07603">
    <property type="entry name" value="Lcl_C"/>
    <property type="match status" value="1"/>
</dbReference>
<gene>
    <name evidence="2" type="ORF">DU000_04125</name>
</gene>
<evidence type="ECO:0000313" key="3">
    <source>
        <dbReference type="Proteomes" id="UP000252357"/>
    </source>
</evidence>
<dbReference type="Proteomes" id="UP000252357">
    <property type="component" value="Unassembled WGS sequence"/>
</dbReference>